<accession>A0A7I4YTN3</accession>
<evidence type="ECO:0000256" key="1">
    <source>
        <dbReference type="SAM" id="MobiDB-lite"/>
    </source>
</evidence>
<dbReference type="Proteomes" id="UP000025227">
    <property type="component" value="Unplaced"/>
</dbReference>
<dbReference type="AlphaFoldDB" id="A0A7I4YTN3"/>
<evidence type="ECO:0000256" key="2">
    <source>
        <dbReference type="SAM" id="SignalP"/>
    </source>
</evidence>
<proteinExistence type="predicted"/>
<dbReference type="OMA" id="WTSVACC"/>
<reference evidence="4" key="1">
    <citation type="submission" date="2020-12" db="UniProtKB">
        <authorList>
            <consortium name="WormBaseParasite"/>
        </authorList>
    </citation>
    <scope>IDENTIFICATION</scope>
    <source>
        <strain evidence="4">MHco3</strain>
    </source>
</reference>
<feature type="chain" id="PRO_5029687716" evidence="2">
    <location>
        <begin position="23"/>
        <end position="109"/>
    </location>
</feature>
<evidence type="ECO:0000313" key="3">
    <source>
        <dbReference type="Proteomes" id="UP000025227"/>
    </source>
</evidence>
<protein>
    <submittedName>
        <fullName evidence="4">Uncharacterized protein</fullName>
    </submittedName>
</protein>
<keyword evidence="2" id="KW-0732">Signal</keyword>
<keyword evidence="3" id="KW-1185">Reference proteome</keyword>
<name>A0A7I4YTN3_HAECO</name>
<sequence length="109" mass="11979">MFWRVAVVCAILALYRIDLSESISDNEAKNFLNKLFEASSKENINKIFSVETKDGQLILESDDAKALMSREGTPPHTVEFVLGSNDDKGASEAVAEVEGGSIESQSLRR</sequence>
<dbReference type="WBParaSite" id="HCON_00138980-00001">
    <property type="protein sequence ID" value="HCON_00138980-00001"/>
    <property type="gene ID" value="HCON_00138980"/>
</dbReference>
<feature type="signal peptide" evidence="2">
    <location>
        <begin position="1"/>
        <end position="22"/>
    </location>
</feature>
<dbReference type="OrthoDB" id="5835031at2759"/>
<feature type="region of interest" description="Disordered" evidence="1">
    <location>
        <begin position="90"/>
        <end position="109"/>
    </location>
</feature>
<organism evidence="3 4">
    <name type="scientific">Haemonchus contortus</name>
    <name type="common">Barber pole worm</name>
    <dbReference type="NCBI Taxonomy" id="6289"/>
    <lineage>
        <taxon>Eukaryota</taxon>
        <taxon>Metazoa</taxon>
        <taxon>Ecdysozoa</taxon>
        <taxon>Nematoda</taxon>
        <taxon>Chromadorea</taxon>
        <taxon>Rhabditida</taxon>
        <taxon>Rhabditina</taxon>
        <taxon>Rhabditomorpha</taxon>
        <taxon>Strongyloidea</taxon>
        <taxon>Trichostrongylidae</taxon>
        <taxon>Haemonchus</taxon>
    </lineage>
</organism>
<evidence type="ECO:0000313" key="4">
    <source>
        <dbReference type="WBParaSite" id="HCON_00138980-00001"/>
    </source>
</evidence>